<dbReference type="InterPro" id="IPR001128">
    <property type="entry name" value="Cyt_P450"/>
</dbReference>
<dbReference type="InterPro" id="IPR036396">
    <property type="entry name" value="Cyt_P450_sf"/>
</dbReference>
<evidence type="ECO:0000256" key="3">
    <source>
        <dbReference type="ARBA" id="ARBA00022617"/>
    </source>
</evidence>
<sequence length="417" mass="45665">MPLLLEGYGWLPNRRRRTPNGVVHTRLLGQPAVGVCGPGAARLFYDETNIERHGAIPGPVLSTLFGHGAVHTLDGPAHRHRKSIFLSLATPEHTAVLVEQVTAAWDELLPSWPENEPVVLFDAASRVLTRGACRWAGISLPEAELDALAGDLVAMVDGFATLGPRHWRGRRARRHWEDRFARLVDDVRQGGASAPADSALWVVAQHRDAEGNPLEPRVAAVELLNVIRPTAAVCWFVAFAGHALHRWPQHRVPLRAGDPDFALAFAHELRRFYPFAPFLGGHAVRDLTWQGEHIPAGALVLLDLYGQNHDPELWPEPYTFDPRRFLGREPGAFDLVPQGAGDPRTGHRCPGEPFTVALVAALAMRLAQLDYEVPDQDLTISLSRIPARPASGVVLRPLHRAALPAPPAQPQPAPARG</sequence>
<comment type="caution">
    <text evidence="8">The sequence shown here is derived from an EMBL/GenBank/DDBJ whole genome shotgun (WGS) entry which is preliminary data.</text>
</comment>
<dbReference type="GO" id="GO:0004497">
    <property type="term" value="F:monooxygenase activity"/>
    <property type="evidence" value="ECO:0007669"/>
    <property type="project" value="UniProtKB-KW"/>
</dbReference>
<comment type="similarity">
    <text evidence="2">Belongs to the cytochrome P450 family.</text>
</comment>
<dbReference type="PANTHER" id="PTHR24286">
    <property type="entry name" value="CYTOCHROME P450 26"/>
    <property type="match status" value="1"/>
</dbReference>
<dbReference type="Gene3D" id="1.10.630.10">
    <property type="entry name" value="Cytochrome P450"/>
    <property type="match status" value="1"/>
</dbReference>
<dbReference type="CDD" id="cd11067">
    <property type="entry name" value="CYP152"/>
    <property type="match status" value="1"/>
</dbReference>
<keyword evidence="5" id="KW-0560">Oxidoreductase</keyword>
<dbReference type="Pfam" id="PF00067">
    <property type="entry name" value="p450"/>
    <property type="match status" value="1"/>
</dbReference>
<accession>A0AAE3KIK9</accession>
<keyword evidence="7" id="KW-0503">Monooxygenase</keyword>
<dbReference type="GO" id="GO:0020037">
    <property type="term" value="F:heme binding"/>
    <property type="evidence" value="ECO:0007669"/>
    <property type="project" value="InterPro"/>
</dbReference>
<dbReference type="PRINTS" id="PR00359">
    <property type="entry name" value="BP450"/>
</dbReference>
<dbReference type="GO" id="GO:0005506">
    <property type="term" value="F:iron ion binding"/>
    <property type="evidence" value="ECO:0007669"/>
    <property type="project" value="InterPro"/>
</dbReference>
<dbReference type="Proteomes" id="UP001206128">
    <property type="component" value="Unassembled WGS sequence"/>
</dbReference>
<reference evidence="8" key="1">
    <citation type="submission" date="2022-06" db="EMBL/GenBank/DDBJ databases">
        <title>Genomic Encyclopedia of Archaeal and Bacterial Type Strains, Phase II (KMG-II): from individual species to whole genera.</title>
        <authorList>
            <person name="Goeker M."/>
        </authorList>
    </citation>
    <scope>NUCLEOTIDE SEQUENCE</scope>
    <source>
        <strain evidence="8">DSM 43935</strain>
    </source>
</reference>
<proteinExistence type="inferred from homology"/>
<evidence type="ECO:0000256" key="5">
    <source>
        <dbReference type="ARBA" id="ARBA00023002"/>
    </source>
</evidence>
<dbReference type="SUPFAM" id="SSF48264">
    <property type="entry name" value="Cytochrome P450"/>
    <property type="match status" value="1"/>
</dbReference>
<dbReference type="InterPro" id="IPR002397">
    <property type="entry name" value="Cyt_P450_B"/>
</dbReference>
<evidence type="ECO:0000256" key="4">
    <source>
        <dbReference type="ARBA" id="ARBA00022723"/>
    </source>
</evidence>
<dbReference type="EMBL" id="JAMTCK010000012">
    <property type="protein sequence ID" value="MCP2168097.1"/>
    <property type="molecule type" value="Genomic_DNA"/>
</dbReference>
<evidence type="ECO:0000256" key="2">
    <source>
        <dbReference type="ARBA" id="ARBA00010617"/>
    </source>
</evidence>
<keyword evidence="3" id="KW-0349">Heme</keyword>
<organism evidence="8 9">
    <name type="scientific">Goodfellowiella coeruleoviolacea</name>
    <dbReference type="NCBI Taxonomy" id="334858"/>
    <lineage>
        <taxon>Bacteria</taxon>
        <taxon>Bacillati</taxon>
        <taxon>Actinomycetota</taxon>
        <taxon>Actinomycetes</taxon>
        <taxon>Pseudonocardiales</taxon>
        <taxon>Pseudonocardiaceae</taxon>
        <taxon>Goodfellowiella</taxon>
    </lineage>
</organism>
<dbReference type="PANTHER" id="PTHR24286:SF24">
    <property type="entry name" value="LANOSTEROL 14-ALPHA DEMETHYLASE"/>
    <property type="match status" value="1"/>
</dbReference>
<protein>
    <submittedName>
        <fullName evidence="8">Fatty-acid peroxygenase</fullName>
    </submittedName>
</protein>
<dbReference type="AlphaFoldDB" id="A0AAE3KIK9"/>
<keyword evidence="9" id="KW-1185">Reference proteome</keyword>
<comment type="cofactor">
    <cofactor evidence="1">
        <name>heme</name>
        <dbReference type="ChEBI" id="CHEBI:30413"/>
    </cofactor>
</comment>
<dbReference type="GO" id="GO:0016705">
    <property type="term" value="F:oxidoreductase activity, acting on paired donors, with incorporation or reduction of molecular oxygen"/>
    <property type="evidence" value="ECO:0007669"/>
    <property type="project" value="InterPro"/>
</dbReference>
<keyword evidence="6" id="KW-0408">Iron</keyword>
<evidence type="ECO:0000256" key="1">
    <source>
        <dbReference type="ARBA" id="ARBA00001971"/>
    </source>
</evidence>
<evidence type="ECO:0000256" key="6">
    <source>
        <dbReference type="ARBA" id="ARBA00023004"/>
    </source>
</evidence>
<dbReference type="GO" id="GO:0016125">
    <property type="term" value="P:sterol metabolic process"/>
    <property type="evidence" value="ECO:0007669"/>
    <property type="project" value="TreeGrafter"/>
</dbReference>
<evidence type="ECO:0000313" key="9">
    <source>
        <dbReference type="Proteomes" id="UP001206128"/>
    </source>
</evidence>
<evidence type="ECO:0000313" key="8">
    <source>
        <dbReference type="EMBL" id="MCP2168097.1"/>
    </source>
</evidence>
<gene>
    <name evidence="8" type="ORF">LX83_004971</name>
</gene>
<evidence type="ECO:0000256" key="7">
    <source>
        <dbReference type="ARBA" id="ARBA00023033"/>
    </source>
</evidence>
<keyword evidence="4" id="KW-0479">Metal-binding</keyword>
<name>A0AAE3KIK9_9PSEU</name>